<dbReference type="InterPro" id="IPR050469">
    <property type="entry name" value="Diguanylate_Cyclase"/>
</dbReference>
<sequence length="549" mass="58558">MHGSAEAGSTPGASDAPAGGSGLLGSQLATRRRNIRAGAFGILAVAVLALLVTYGWNSWQLRRLQLSGAEISTVNLTHALADQASSAFKMVDTVLVGMVNRVEQDGLAASDKDALYALMMDHLAELPAMQGLFIYDRAGKWIVNSAGRSYNGRNNADRAYFQHHRDFPDRGVHIGAPIIGRTSGAWVIPVSRRLQDADGRFSGVVLATIKVDFFRRIYEKIALRPGGKLILALKDGTQLLAIPFSRSDIGARLGATPLFSELAASLPEGGLVETSSRRQDLIHAVGQAGDYPVLLAVARSKDHVLAPWRESVLAAGTALFALAACLGAMGVYLVRQMHERDGLEQELITAKTTLESLNASLLTQSQNDPLTGLFNRRYVEAALEREIAQARRDGGMLAALMIDVDHFKKYNDSYGHLAGDATLIEVARTVQRGACRPRDVAGRFGGEEFVVLLPATDLAGAAVVAETIRADLQRRGLAHRAAPGGLLSLSIGVACIAPAQCPDAANTLLDRADGALYAAKANGRNRVDCDDRRGADSAGKAIGARLRSW</sequence>
<proteinExistence type="predicted"/>
<dbReference type="Pfam" id="PF22588">
    <property type="entry name" value="dCache_1_like"/>
    <property type="match status" value="1"/>
</dbReference>
<dbReference type="EC" id="2.7.7.65" evidence="1"/>
<dbReference type="CDD" id="cd01949">
    <property type="entry name" value="GGDEF"/>
    <property type="match status" value="1"/>
</dbReference>
<dbReference type="RefSeq" id="WP_225237820.1">
    <property type="nucleotide sequence ID" value="NZ_JAHYBX010000001.1"/>
</dbReference>
<dbReference type="InterPro" id="IPR029151">
    <property type="entry name" value="Sensor-like_sf"/>
</dbReference>
<dbReference type="SMART" id="SM00267">
    <property type="entry name" value="GGDEF"/>
    <property type="match status" value="1"/>
</dbReference>
<dbReference type="NCBIfam" id="TIGR00254">
    <property type="entry name" value="GGDEF"/>
    <property type="match status" value="1"/>
</dbReference>
<dbReference type="PROSITE" id="PS50887">
    <property type="entry name" value="GGDEF"/>
    <property type="match status" value="1"/>
</dbReference>
<dbReference type="Pfam" id="PF00990">
    <property type="entry name" value="GGDEF"/>
    <property type="match status" value="1"/>
</dbReference>
<feature type="transmembrane region" description="Helical" evidence="3">
    <location>
        <begin position="312"/>
        <end position="334"/>
    </location>
</feature>
<organism evidence="5 6">
    <name type="scientific">Massilia hydrophila</name>
    <dbReference type="NCBI Taxonomy" id="3044279"/>
    <lineage>
        <taxon>Bacteria</taxon>
        <taxon>Pseudomonadati</taxon>
        <taxon>Pseudomonadota</taxon>
        <taxon>Betaproteobacteria</taxon>
        <taxon>Burkholderiales</taxon>
        <taxon>Oxalobacteraceae</taxon>
        <taxon>Telluria group</taxon>
        <taxon>Massilia</taxon>
    </lineage>
</organism>
<dbReference type="SUPFAM" id="SSF103190">
    <property type="entry name" value="Sensory domain-like"/>
    <property type="match status" value="1"/>
</dbReference>
<accession>A0ABS7Y811</accession>
<dbReference type="InterPro" id="IPR000160">
    <property type="entry name" value="GGDEF_dom"/>
</dbReference>
<keyword evidence="6" id="KW-1185">Reference proteome</keyword>
<evidence type="ECO:0000256" key="3">
    <source>
        <dbReference type="SAM" id="Phobius"/>
    </source>
</evidence>
<dbReference type="SUPFAM" id="SSF55073">
    <property type="entry name" value="Nucleotide cyclase"/>
    <property type="match status" value="1"/>
</dbReference>
<dbReference type="CDD" id="cd12914">
    <property type="entry name" value="PDC1_DGC_like"/>
    <property type="match status" value="1"/>
</dbReference>
<dbReference type="EMBL" id="JAHYBX010000001">
    <property type="protein sequence ID" value="MCA1855478.1"/>
    <property type="molecule type" value="Genomic_DNA"/>
</dbReference>
<evidence type="ECO:0000256" key="2">
    <source>
        <dbReference type="ARBA" id="ARBA00034247"/>
    </source>
</evidence>
<dbReference type="PANTHER" id="PTHR45138:SF9">
    <property type="entry name" value="DIGUANYLATE CYCLASE DGCM-RELATED"/>
    <property type="match status" value="1"/>
</dbReference>
<name>A0ABS7Y811_9BURK</name>
<feature type="transmembrane region" description="Helical" evidence="3">
    <location>
        <begin position="37"/>
        <end position="56"/>
    </location>
</feature>
<evidence type="ECO:0000259" key="4">
    <source>
        <dbReference type="PROSITE" id="PS50887"/>
    </source>
</evidence>
<dbReference type="Gene3D" id="3.30.450.20">
    <property type="entry name" value="PAS domain"/>
    <property type="match status" value="2"/>
</dbReference>
<gene>
    <name evidence="5" type="ORF">LE190_06000</name>
</gene>
<comment type="catalytic activity">
    <reaction evidence="2">
        <text>2 GTP = 3',3'-c-di-GMP + 2 diphosphate</text>
        <dbReference type="Rhea" id="RHEA:24898"/>
        <dbReference type="ChEBI" id="CHEBI:33019"/>
        <dbReference type="ChEBI" id="CHEBI:37565"/>
        <dbReference type="ChEBI" id="CHEBI:58805"/>
        <dbReference type="EC" id="2.7.7.65"/>
    </reaction>
</comment>
<protein>
    <recommendedName>
        <fullName evidence="1">diguanylate cyclase</fullName>
        <ecNumber evidence="1">2.7.7.65</ecNumber>
    </recommendedName>
</protein>
<reference evidence="5 6" key="1">
    <citation type="submission" date="2021-07" db="EMBL/GenBank/DDBJ databases">
        <title>Characterization of Violacein-producing bacteria and related species.</title>
        <authorList>
            <person name="Wilson H.S."/>
            <person name="De Leon M.E."/>
        </authorList>
    </citation>
    <scope>NUCLEOTIDE SEQUENCE [LARGE SCALE GENOMIC DNA]</scope>
    <source>
        <strain evidence="5 6">HSC-2F05</strain>
    </source>
</reference>
<evidence type="ECO:0000313" key="6">
    <source>
        <dbReference type="Proteomes" id="UP001198602"/>
    </source>
</evidence>
<dbReference type="InterPro" id="IPR043128">
    <property type="entry name" value="Rev_trsase/Diguanyl_cyclase"/>
</dbReference>
<dbReference type="Proteomes" id="UP001198602">
    <property type="component" value="Unassembled WGS sequence"/>
</dbReference>
<evidence type="ECO:0000256" key="1">
    <source>
        <dbReference type="ARBA" id="ARBA00012528"/>
    </source>
</evidence>
<dbReference type="PANTHER" id="PTHR45138">
    <property type="entry name" value="REGULATORY COMPONENTS OF SENSORY TRANSDUCTION SYSTEM"/>
    <property type="match status" value="1"/>
</dbReference>
<comment type="caution">
    <text evidence="5">The sequence shown here is derived from an EMBL/GenBank/DDBJ whole genome shotgun (WGS) entry which is preliminary data.</text>
</comment>
<dbReference type="Gene3D" id="3.30.70.270">
    <property type="match status" value="1"/>
</dbReference>
<feature type="domain" description="GGDEF" evidence="4">
    <location>
        <begin position="395"/>
        <end position="532"/>
    </location>
</feature>
<keyword evidence="3" id="KW-1133">Transmembrane helix</keyword>
<keyword evidence="3" id="KW-0472">Membrane</keyword>
<dbReference type="InterPro" id="IPR029787">
    <property type="entry name" value="Nucleotide_cyclase"/>
</dbReference>
<dbReference type="InterPro" id="IPR054327">
    <property type="entry name" value="His-kinase-like_sensor"/>
</dbReference>
<keyword evidence="3" id="KW-0812">Transmembrane</keyword>
<evidence type="ECO:0000313" key="5">
    <source>
        <dbReference type="EMBL" id="MCA1855478.1"/>
    </source>
</evidence>
<dbReference type="CDD" id="cd12915">
    <property type="entry name" value="PDC2_DGC_like"/>
    <property type="match status" value="1"/>
</dbReference>